<evidence type="ECO:0000313" key="4">
    <source>
        <dbReference type="Proteomes" id="UP001597145"/>
    </source>
</evidence>
<dbReference type="Pfam" id="PF18974">
    <property type="entry name" value="DUF5710"/>
    <property type="match status" value="1"/>
</dbReference>
<keyword evidence="4" id="KW-1185">Reference proteome</keyword>
<evidence type="ECO:0000259" key="2">
    <source>
        <dbReference type="Pfam" id="PF18974"/>
    </source>
</evidence>
<feature type="region of interest" description="Disordered" evidence="1">
    <location>
        <begin position="173"/>
        <end position="216"/>
    </location>
</feature>
<dbReference type="RefSeq" id="WP_343982487.1">
    <property type="nucleotide sequence ID" value="NZ_BAAAJG010000015.1"/>
</dbReference>
<dbReference type="EMBL" id="JBHUCP010000045">
    <property type="protein sequence ID" value="MFD1534796.1"/>
    <property type="molecule type" value="Genomic_DNA"/>
</dbReference>
<organism evidence="3 4">
    <name type="scientific">Pseudonocardia aurantiaca</name>
    <dbReference type="NCBI Taxonomy" id="75290"/>
    <lineage>
        <taxon>Bacteria</taxon>
        <taxon>Bacillati</taxon>
        <taxon>Actinomycetota</taxon>
        <taxon>Actinomycetes</taxon>
        <taxon>Pseudonocardiales</taxon>
        <taxon>Pseudonocardiaceae</taxon>
        <taxon>Pseudonocardia</taxon>
    </lineage>
</organism>
<dbReference type="InterPro" id="IPR043764">
    <property type="entry name" value="DUF5710"/>
</dbReference>
<proteinExistence type="predicted"/>
<comment type="caution">
    <text evidence="3">The sequence shown here is derived from an EMBL/GenBank/DDBJ whole genome shotgun (WGS) entry which is preliminary data.</text>
</comment>
<evidence type="ECO:0000313" key="3">
    <source>
        <dbReference type="EMBL" id="MFD1534796.1"/>
    </source>
</evidence>
<protein>
    <submittedName>
        <fullName evidence="3">DUF5710 domain-containing protein</fullName>
    </submittedName>
</protein>
<gene>
    <name evidence="3" type="ORF">ACFSCY_35795</name>
</gene>
<dbReference type="Proteomes" id="UP001597145">
    <property type="component" value="Unassembled WGS sequence"/>
</dbReference>
<feature type="domain" description="DUF5710" evidence="2">
    <location>
        <begin position="21"/>
        <end position="61"/>
    </location>
</feature>
<accession>A0ABW4FXU9</accession>
<evidence type="ECO:0000256" key="1">
    <source>
        <dbReference type="SAM" id="MobiDB-lite"/>
    </source>
</evidence>
<reference evidence="4" key="1">
    <citation type="journal article" date="2019" name="Int. J. Syst. Evol. Microbiol.">
        <title>The Global Catalogue of Microorganisms (GCM) 10K type strain sequencing project: providing services to taxonomists for standard genome sequencing and annotation.</title>
        <authorList>
            <consortium name="The Broad Institute Genomics Platform"/>
            <consortium name="The Broad Institute Genome Sequencing Center for Infectious Disease"/>
            <person name="Wu L."/>
            <person name="Ma J."/>
        </authorList>
    </citation>
    <scope>NUCLEOTIDE SEQUENCE [LARGE SCALE GENOMIC DNA]</scope>
    <source>
        <strain evidence="4">JCM 12165</strain>
    </source>
</reference>
<name>A0ABW4FXU9_9PSEU</name>
<sequence>MVENPEAPRAAGPCSRHRTGRAWLDVPFTDKDAAKALGARWDPQAKRWYDPRSPTPGLERWAAVAEVPDLLPGEDRGFESGLFVDMIPSSCWFTHVRSCVTPRDWDRLRRLITRRADRRCEGCGAGEDCEVGRWLEAHERFAYDERAGVQSLRRLICLCSSCHQATHFGLRHRHRSGRRGVRAPAGGDGDELRGSRPARRGRRSAVDPAVRPGLGA</sequence>